<comment type="caution">
    <text evidence="3">The sequence shown here is derived from an EMBL/GenBank/DDBJ whole genome shotgun (WGS) entry which is preliminary data.</text>
</comment>
<organism evidence="3 4">
    <name type="scientific">Diaporthe vaccinii</name>
    <dbReference type="NCBI Taxonomy" id="105482"/>
    <lineage>
        <taxon>Eukaryota</taxon>
        <taxon>Fungi</taxon>
        <taxon>Dikarya</taxon>
        <taxon>Ascomycota</taxon>
        <taxon>Pezizomycotina</taxon>
        <taxon>Sordariomycetes</taxon>
        <taxon>Sordariomycetidae</taxon>
        <taxon>Diaporthales</taxon>
        <taxon>Diaporthaceae</taxon>
        <taxon>Diaporthe</taxon>
        <taxon>Diaporthe eres species complex</taxon>
    </lineage>
</organism>
<gene>
    <name evidence="3" type="ORF">FJTKL_03292</name>
</gene>
<protein>
    <submittedName>
        <fullName evidence="3">Uncharacterized protein</fullName>
    </submittedName>
</protein>
<accession>A0ABR4DV89</accession>
<feature type="region of interest" description="Disordered" evidence="1">
    <location>
        <begin position="77"/>
        <end position="96"/>
    </location>
</feature>
<keyword evidence="2" id="KW-0812">Transmembrane</keyword>
<evidence type="ECO:0000256" key="2">
    <source>
        <dbReference type="SAM" id="Phobius"/>
    </source>
</evidence>
<evidence type="ECO:0000256" key="1">
    <source>
        <dbReference type="SAM" id="MobiDB-lite"/>
    </source>
</evidence>
<proteinExistence type="predicted"/>
<dbReference type="EMBL" id="JBAWTH010000159">
    <property type="protein sequence ID" value="KAL2274300.1"/>
    <property type="molecule type" value="Genomic_DNA"/>
</dbReference>
<feature type="transmembrane region" description="Helical" evidence="2">
    <location>
        <begin position="48"/>
        <end position="66"/>
    </location>
</feature>
<keyword evidence="2" id="KW-1133">Transmembrane helix</keyword>
<evidence type="ECO:0000313" key="3">
    <source>
        <dbReference type="EMBL" id="KAL2274300.1"/>
    </source>
</evidence>
<keyword evidence="4" id="KW-1185">Reference proteome</keyword>
<sequence length="96" mass="10690">MVFHATHYVNHIFELLDLGSERPRPCGTPEICHYPCQSSSWSFPSCPQLASIPFSFFLLALVYYLYSTPGYSLADDPGSTLSQSQLPIPRSNPVHG</sequence>
<keyword evidence="2" id="KW-0472">Membrane</keyword>
<dbReference type="Proteomes" id="UP001600888">
    <property type="component" value="Unassembled WGS sequence"/>
</dbReference>
<name>A0ABR4DV89_9PEZI</name>
<reference evidence="3 4" key="1">
    <citation type="submission" date="2024-03" db="EMBL/GenBank/DDBJ databases">
        <title>A high-quality draft genome sequence of Diaporthe vaccinii, a causative agent of upright dieback and viscid rot disease in cranberry plants.</title>
        <authorList>
            <person name="Sarrasin M."/>
            <person name="Lang B.F."/>
            <person name="Burger G."/>
        </authorList>
    </citation>
    <scope>NUCLEOTIDE SEQUENCE [LARGE SCALE GENOMIC DNA]</scope>
    <source>
        <strain evidence="3 4">IS7</strain>
    </source>
</reference>
<evidence type="ECO:0000313" key="4">
    <source>
        <dbReference type="Proteomes" id="UP001600888"/>
    </source>
</evidence>